<keyword evidence="6" id="KW-0051">Antiviral defense</keyword>
<dbReference type="EMBL" id="CP064782">
    <property type="protein sequence ID" value="QWT48773.1"/>
    <property type="molecule type" value="Genomic_DNA"/>
</dbReference>
<keyword evidence="1" id="KW-0540">Nuclease</keyword>
<gene>
    <name evidence="7" type="primary">cas1f</name>
    <name evidence="7" type="ORF">Azoinq_13210</name>
</gene>
<dbReference type="KEGG" id="aiq:Azoinq_13210"/>
<dbReference type="GO" id="GO:0046872">
    <property type="term" value="F:metal ion binding"/>
    <property type="evidence" value="ECO:0007669"/>
    <property type="project" value="UniProtKB-KW"/>
</dbReference>
<keyword evidence="2" id="KW-0479">Metal-binding</keyword>
<keyword evidence="3 7" id="KW-0255">Endonuclease</keyword>
<dbReference type="GO" id="GO:0004520">
    <property type="term" value="F:DNA endonuclease activity"/>
    <property type="evidence" value="ECO:0007669"/>
    <property type="project" value="InterPro"/>
</dbReference>
<name>A0A975SM29_9RHOO</name>
<dbReference type="CDD" id="cd09718">
    <property type="entry name" value="Cas1_I-F"/>
    <property type="match status" value="1"/>
</dbReference>
<organism evidence="7 8">
    <name type="scientific">Azospira inquinata</name>
    <dbReference type="NCBI Taxonomy" id="2785627"/>
    <lineage>
        <taxon>Bacteria</taxon>
        <taxon>Pseudomonadati</taxon>
        <taxon>Pseudomonadota</taxon>
        <taxon>Betaproteobacteria</taxon>
        <taxon>Rhodocyclales</taxon>
        <taxon>Rhodocyclaceae</taxon>
        <taxon>Azospira</taxon>
    </lineage>
</organism>
<dbReference type="GO" id="GO:0043571">
    <property type="term" value="P:maintenance of CRISPR repeat elements"/>
    <property type="evidence" value="ECO:0007669"/>
    <property type="project" value="InterPro"/>
</dbReference>
<dbReference type="GO" id="GO:0051607">
    <property type="term" value="P:defense response to virus"/>
    <property type="evidence" value="ECO:0007669"/>
    <property type="project" value="UniProtKB-KW"/>
</dbReference>
<dbReference type="NCBIfam" id="TIGR03637">
    <property type="entry name" value="cas1_YPEST"/>
    <property type="match status" value="1"/>
</dbReference>
<evidence type="ECO:0000256" key="6">
    <source>
        <dbReference type="ARBA" id="ARBA00023118"/>
    </source>
</evidence>
<accession>A0A975SM29</accession>
<evidence type="ECO:0000256" key="4">
    <source>
        <dbReference type="ARBA" id="ARBA00022801"/>
    </source>
</evidence>
<keyword evidence="8" id="KW-1185">Reference proteome</keyword>
<dbReference type="Pfam" id="PF01867">
    <property type="entry name" value="Cas_Cas1"/>
    <property type="match status" value="1"/>
</dbReference>
<keyword evidence="5" id="KW-0460">Magnesium</keyword>
<dbReference type="NCBIfam" id="TIGR00287">
    <property type="entry name" value="cas1"/>
    <property type="match status" value="1"/>
</dbReference>
<dbReference type="InterPro" id="IPR019857">
    <property type="entry name" value="CRISPR-assoc_Cas1_YPEST-subtyp"/>
</dbReference>
<evidence type="ECO:0000313" key="8">
    <source>
        <dbReference type="Proteomes" id="UP000683428"/>
    </source>
</evidence>
<keyword evidence="4" id="KW-0378">Hydrolase</keyword>
<evidence type="ECO:0000256" key="3">
    <source>
        <dbReference type="ARBA" id="ARBA00022759"/>
    </source>
</evidence>
<proteinExistence type="predicted"/>
<evidence type="ECO:0000313" key="7">
    <source>
        <dbReference type="EMBL" id="QWT48773.1"/>
    </source>
</evidence>
<evidence type="ECO:0000256" key="5">
    <source>
        <dbReference type="ARBA" id="ARBA00022842"/>
    </source>
</evidence>
<dbReference type="GO" id="GO:0016787">
    <property type="term" value="F:hydrolase activity"/>
    <property type="evidence" value="ECO:0007669"/>
    <property type="project" value="UniProtKB-KW"/>
</dbReference>
<dbReference type="Proteomes" id="UP000683428">
    <property type="component" value="Chromosome"/>
</dbReference>
<sequence length="326" mass="35081">MPPAPIHSGDLKTILHSKRANLYYLEHCRVLVNGGRVEYVTEAGAESQYWNIPIANTTALLLGTGTSITQAAMRELARAGVMVGFCGGGGTPLFAANEVEQAVAWFSPQSEYRPTEYLQGWVHFWFNDAHRLAAAKAFQQARLVRIAQSWGLGSLAEAGFSPNPDELGALLRDAGQAMAQAPDTTILLTEEARLTKGLFRLACQTTAYGNFVRAKDGSGTDAANRFLDHGNYLAYGLGATAAWVLGLPHGLAVLHGKTRRGGLVFDIADLIKDAHILPRAFISTMAGDGEQEFREACIQDLAQSEALDFLIDTVKAVALAREVPGP</sequence>
<dbReference type="RefSeq" id="WP_216128430.1">
    <property type="nucleotide sequence ID" value="NZ_CP064782.1"/>
</dbReference>
<dbReference type="InterPro" id="IPR002729">
    <property type="entry name" value="CRISPR-assoc_Cas1"/>
</dbReference>
<evidence type="ECO:0000256" key="1">
    <source>
        <dbReference type="ARBA" id="ARBA00022722"/>
    </source>
</evidence>
<reference evidence="7" key="1">
    <citation type="submission" date="2020-11" db="EMBL/GenBank/DDBJ databases">
        <title>Azospira inquinata sp. nov.</title>
        <authorList>
            <person name="Moe W.M."/>
            <person name="Mikes M.C."/>
        </authorList>
    </citation>
    <scope>NUCLEOTIDE SEQUENCE</scope>
    <source>
        <strain evidence="7">Azo-3</strain>
    </source>
</reference>
<evidence type="ECO:0000256" key="2">
    <source>
        <dbReference type="ARBA" id="ARBA00022723"/>
    </source>
</evidence>
<protein>
    <submittedName>
        <fullName evidence="7">Type I-F CRISPR-associated endonuclease Cas1</fullName>
    </submittedName>
</protein>
<dbReference type="GO" id="GO:0003676">
    <property type="term" value="F:nucleic acid binding"/>
    <property type="evidence" value="ECO:0007669"/>
    <property type="project" value="InterPro"/>
</dbReference>
<dbReference type="AlphaFoldDB" id="A0A975SM29"/>